<name>A0ABY4ME47_9ACTN</name>
<keyword evidence="3" id="KW-1185">Reference proteome</keyword>
<organism evidence="2 3">
    <name type="scientific">Streptomyces halobius</name>
    <dbReference type="NCBI Taxonomy" id="2879846"/>
    <lineage>
        <taxon>Bacteria</taxon>
        <taxon>Bacillati</taxon>
        <taxon>Actinomycetota</taxon>
        <taxon>Actinomycetes</taxon>
        <taxon>Kitasatosporales</taxon>
        <taxon>Streptomycetaceae</taxon>
        <taxon>Streptomyces</taxon>
    </lineage>
</organism>
<protein>
    <submittedName>
        <fullName evidence="2">Uncharacterized protein</fullName>
    </submittedName>
</protein>
<feature type="region of interest" description="Disordered" evidence="1">
    <location>
        <begin position="72"/>
        <end position="94"/>
    </location>
</feature>
<gene>
    <name evidence="2" type="ORF">K9S39_32975</name>
</gene>
<dbReference type="Gene3D" id="2.30.110.10">
    <property type="entry name" value="Electron Transport, Fmn-binding Protein, Chain A"/>
    <property type="match status" value="1"/>
</dbReference>
<dbReference type="RefSeq" id="WP_248866957.1">
    <property type="nucleotide sequence ID" value="NZ_CP086322.1"/>
</dbReference>
<evidence type="ECO:0000256" key="1">
    <source>
        <dbReference type="SAM" id="MobiDB-lite"/>
    </source>
</evidence>
<sequence length="200" mass="21674">MKCVLEKSSSVAQALLSTENDDGTYGLVELEITWEFGPVVSGRLPARGRAARNLVVRPEVVFNLAPAGTATEEGAVTSADGCPSTADAALTEPSEMVRPPRLAHYPLQLEARCVSELTVTDGAWTRFEAQVLRVHADPRWVLPRGDRGVELSAWAPPVHDFRSSGTPPREPVPVPARELAERLGRRFPAQRDGSSTTRTP</sequence>
<evidence type="ECO:0000313" key="3">
    <source>
        <dbReference type="Proteomes" id="UP000830115"/>
    </source>
</evidence>
<dbReference type="Proteomes" id="UP000830115">
    <property type="component" value="Chromosome"/>
</dbReference>
<reference evidence="2" key="1">
    <citation type="submission" date="2021-10" db="EMBL/GenBank/DDBJ databases">
        <title>Streptomyces nigrumlapis sp.nov.,an antimicrobial producing actinobacterium isolated from Black Gobi rocks.</title>
        <authorList>
            <person name="Wen Y."/>
            <person name="Zhang W."/>
            <person name="Liu X.G."/>
        </authorList>
    </citation>
    <scope>NUCLEOTIDE SEQUENCE</scope>
    <source>
        <strain evidence="2">ST13-2-2</strain>
    </source>
</reference>
<proteinExistence type="predicted"/>
<dbReference type="EMBL" id="CP086322">
    <property type="protein sequence ID" value="UQA96050.1"/>
    <property type="molecule type" value="Genomic_DNA"/>
</dbReference>
<evidence type="ECO:0000313" key="2">
    <source>
        <dbReference type="EMBL" id="UQA96050.1"/>
    </source>
</evidence>
<accession>A0ABY4ME47</accession>
<dbReference type="SUPFAM" id="SSF50475">
    <property type="entry name" value="FMN-binding split barrel"/>
    <property type="match status" value="1"/>
</dbReference>
<dbReference type="InterPro" id="IPR012349">
    <property type="entry name" value="Split_barrel_FMN-bd"/>
</dbReference>
<feature type="region of interest" description="Disordered" evidence="1">
    <location>
        <begin position="159"/>
        <end position="200"/>
    </location>
</feature>